<comment type="caution">
    <text evidence="2">The sequence shown here is derived from an EMBL/GenBank/DDBJ whole genome shotgun (WGS) entry which is preliminary data.</text>
</comment>
<dbReference type="STRING" id="321146.A0A139GXK2"/>
<dbReference type="AlphaFoldDB" id="A0A139GXK2"/>
<evidence type="ECO:0000313" key="2">
    <source>
        <dbReference type="EMBL" id="KXS94926.1"/>
    </source>
</evidence>
<proteinExistence type="predicted"/>
<dbReference type="OrthoDB" id="1263307at2759"/>
<dbReference type="PANTHER" id="PTHR37017:SF13">
    <property type="entry name" value="AB HYDROLASE-1 DOMAIN-CONTAINING PROTEIN"/>
    <property type="match status" value="1"/>
</dbReference>
<organism evidence="2 3">
    <name type="scientific">Pseudocercospora eumusae</name>
    <dbReference type="NCBI Taxonomy" id="321146"/>
    <lineage>
        <taxon>Eukaryota</taxon>
        <taxon>Fungi</taxon>
        <taxon>Dikarya</taxon>
        <taxon>Ascomycota</taxon>
        <taxon>Pezizomycotina</taxon>
        <taxon>Dothideomycetes</taxon>
        <taxon>Dothideomycetidae</taxon>
        <taxon>Mycosphaerellales</taxon>
        <taxon>Mycosphaerellaceae</taxon>
        <taxon>Pseudocercospora</taxon>
    </lineage>
</organism>
<dbReference type="Proteomes" id="UP000070133">
    <property type="component" value="Unassembled WGS sequence"/>
</dbReference>
<name>A0A139GXK2_9PEZI</name>
<evidence type="ECO:0000313" key="3">
    <source>
        <dbReference type="Proteomes" id="UP000070133"/>
    </source>
</evidence>
<dbReference type="SUPFAM" id="SSF53474">
    <property type="entry name" value="alpha/beta-Hydrolases"/>
    <property type="match status" value="1"/>
</dbReference>
<dbReference type="InterPro" id="IPR000073">
    <property type="entry name" value="AB_hydrolase_1"/>
</dbReference>
<dbReference type="InterPro" id="IPR052897">
    <property type="entry name" value="Sec-Metab_Biosynth_Hydrolase"/>
</dbReference>
<evidence type="ECO:0000259" key="1">
    <source>
        <dbReference type="Pfam" id="PF12697"/>
    </source>
</evidence>
<keyword evidence="3" id="KW-1185">Reference proteome</keyword>
<dbReference type="Pfam" id="PF12697">
    <property type="entry name" value="Abhydrolase_6"/>
    <property type="match status" value="1"/>
</dbReference>
<sequence>MGSSKEYALTNYFLCSKPNNPLFARCQKLLLELWAEDGGKDSTDGMHASPLLKGVPLMNVGRSFTENGKTYSEQEVSEMLTDYIIQGQVMTLVMGLVDEEDQWNGPEYTKKHIYAIEFMEGSQLINPYTNWDGPEAFRLMSLHLPKDGEAEEEDQKKARDIVEGCLSRSFGFKLAHGIILRVIGPTLGSLWRENPGSDFVPAKLSNSIMAADQTTIIFVPGAWHRPQVFLPTTKLLEEAGYNIILIDLPSVGPPKHLPNMDADVQEIRKNIEKAADAGQNVVVVGHSYGSIPSSEAIKGLDFKSRQAAGKPGGVTHLFFCAAFIIPEGQTLISAFGGNDLPWFRVSEDKLEVWPEGAAEICYNDLSKEEQDAAVAKLVPQSYQVMHSPVTYAAWRHVPSTYLFCTLDNAIPLQIQKMMVEEIAKGVEIRTESVEAGHSPFMGKPKETADAIRRAAGGLD</sequence>
<accession>A0A139GXK2</accession>
<dbReference type="Gene3D" id="3.40.50.1820">
    <property type="entry name" value="alpha/beta hydrolase"/>
    <property type="match status" value="1"/>
</dbReference>
<reference evidence="2 3" key="1">
    <citation type="submission" date="2015-07" db="EMBL/GenBank/DDBJ databases">
        <title>Comparative genomics of the Sigatoka disease complex on banana suggests a link between parallel evolutionary changes in Pseudocercospora fijiensis and Pseudocercospora eumusae and increased virulence on the banana host.</title>
        <authorList>
            <person name="Chang T.-C."/>
            <person name="Salvucci A."/>
            <person name="Crous P.W."/>
            <person name="Stergiopoulos I."/>
        </authorList>
    </citation>
    <scope>NUCLEOTIDE SEQUENCE [LARGE SCALE GENOMIC DNA]</scope>
    <source>
        <strain evidence="2 3">CBS 114824</strain>
    </source>
</reference>
<gene>
    <name evidence="2" type="ORF">AC578_3938</name>
</gene>
<dbReference type="InterPro" id="IPR029058">
    <property type="entry name" value="AB_hydrolase_fold"/>
</dbReference>
<dbReference type="PANTHER" id="PTHR37017">
    <property type="entry name" value="AB HYDROLASE-1 DOMAIN-CONTAINING PROTEIN-RELATED"/>
    <property type="match status" value="1"/>
</dbReference>
<protein>
    <recommendedName>
        <fullName evidence="1">AB hydrolase-1 domain-containing protein</fullName>
    </recommendedName>
</protein>
<dbReference type="EMBL" id="LFZN01000247">
    <property type="protein sequence ID" value="KXS94926.1"/>
    <property type="molecule type" value="Genomic_DNA"/>
</dbReference>
<feature type="domain" description="AB hydrolase-1" evidence="1">
    <location>
        <begin position="216"/>
        <end position="450"/>
    </location>
</feature>